<comment type="caution">
    <text evidence="2">The sequence shown here is derived from an EMBL/GenBank/DDBJ whole genome shotgun (WGS) entry which is preliminary data.</text>
</comment>
<proteinExistence type="predicted"/>
<gene>
    <name evidence="2" type="ORF">EYF80_003543</name>
</gene>
<protein>
    <submittedName>
        <fullName evidence="2">Uncharacterized protein</fullName>
    </submittedName>
</protein>
<dbReference type="AlphaFoldDB" id="A0A4Z2J7F2"/>
<evidence type="ECO:0000313" key="3">
    <source>
        <dbReference type="Proteomes" id="UP000314294"/>
    </source>
</evidence>
<accession>A0A4Z2J7F2</accession>
<evidence type="ECO:0000256" key="1">
    <source>
        <dbReference type="SAM" id="MobiDB-lite"/>
    </source>
</evidence>
<feature type="region of interest" description="Disordered" evidence="1">
    <location>
        <begin position="30"/>
        <end position="53"/>
    </location>
</feature>
<sequence length="141" mass="15612">MAPVGNDMQPSTTCPSQWLVTIARLFWDDDVSPGKERGGEANKGMRRLKSGQRWHQDAAATHLYTQERLSDTLRCVQEHGRGIDKKINKLRRGCLGEGAASEESGLPENGGEDRHRDMIIEAAQGVSKSDSLLGSRRIIRT</sequence>
<dbReference type="Proteomes" id="UP000314294">
    <property type="component" value="Unassembled WGS sequence"/>
</dbReference>
<reference evidence="2 3" key="1">
    <citation type="submission" date="2019-03" db="EMBL/GenBank/DDBJ databases">
        <title>First draft genome of Liparis tanakae, snailfish: a comprehensive survey of snailfish specific genes.</title>
        <authorList>
            <person name="Kim W."/>
            <person name="Song I."/>
            <person name="Jeong J.-H."/>
            <person name="Kim D."/>
            <person name="Kim S."/>
            <person name="Ryu S."/>
            <person name="Song J.Y."/>
            <person name="Lee S.K."/>
        </authorList>
    </citation>
    <scope>NUCLEOTIDE SEQUENCE [LARGE SCALE GENOMIC DNA]</scope>
    <source>
        <tissue evidence="2">Muscle</tissue>
    </source>
</reference>
<evidence type="ECO:0000313" key="2">
    <source>
        <dbReference type="EMBL" id="TNN86126.1"/>
    </source>
</evidence>
<keyword evidence="3" id="KW-1185">Reference proteome</keyword>
<name>A0A4Z2J7F2_9TELE</name>
<organism evidence="2 3">
    <name type="scientific">Liparis tanakae</name>
    <name type="common">Tanaka's snailfish</name>
    <dbReference type="NCBI Taxonomy" id="230148"/>
    <lineage>
        <taxon>Eukaryota</taxon>
        <taxon>Metazoa</taxon>
        <taxon>Chordata</taxon>
        <taxon>Craniata</taxon>
        <taxon>Vertebrata</taxon>
        <taxon>Euteleostomi</taxon>
        <taxon>Actinopterygii</taxon>
        <taxon>Neopterygii</taxon>
        <taxon>Teleostei</taxon>
        <taxon>Neoteleostei</taxon>
        <taxon>Acanthomorphata</taxon>
        <taxon>Eupercaria</taxon>
        <taxon>Perciformes</taxon>
        <taxon>Cottioidei</taxon>
        <taxon>Cottales</taxon>
        <taxon>Liparidae</taxon>
        <taxon>Liparis</taxon>
    </lineage>
</organism>
<feature type="region of interest" description="Disordered" evidence="1">
    <location>
        <begin position="97"/>
        <end position="116"/>
    </location>
</feature>
<dbReference type="EMBL" id="SRLO01000017">
    <property type="protein sequence ID" value="TNN86126.1"/>
    <property type="molecule type" value="Genomic_DNA"/>
</dbReference>